<evidence type="ECO:0000313" key="1">
    <source>
        <dbReference type="EMBL" id="KAK3698645.1"/>
    </source>
</evidence>
<sequence>MCWSFADAWLENPEEPAKTEVWEYVPLTPAKKKRCKARVVEDPGRQRAVVTRTVEHPEEQKKQTNAWEYVPAPVSKNFGKAPAVVGATGRSVDPPVAKEGRNQGQKKEQAKAKKKSQKKDDNMWQYAPAPSPKTSNEPSKAKQLAALLYQFRFLQQHFHFPPNSKTHPSPTLHD</sequence>
<keyword evidence="2" id="KW-1185">Reference proteome</keyword>
<dbReference type="Proteomes" id="UP001281147">
    <property type="component" value="Unassembled WGS sequence"/>
</dbReference>
<dbReference type="EMBL" id="JAUTXU010000208">
    <property type="protein sequence ID" value="KAK3698645.1"/>
    <property type="molecule type" value="Genomic_DNA"/>
</dbReference>
<gene>
    <name evidence="1" type="ORF">LTR37_016874</name>
</gene>
<proteinExistence type="predicted"/>
<protein>
    <submittedName>
        <fullName evidence="1">Uncharacterized protein</fullName>
    </submittedName>
</protein>
<name>A0ACC3MN71_9PEZI</name>
<organism evidence="1 2">
    <name type="scientific">Vermiconidia calcicola</name>
    <dbReference type="NCBI Taxonomy" id="1690605"/>
    <lineage>
        <taxon>Eukaryota</taxon>
        <taxon>Fungi</taxon>
        <taxon>Dikarya</taxon>
        <taxon>Ascomycota</taxon>
        <taxon>Pezizomycotina</taxon>
        <taxon>Dothideomycetes</taxon>
        <taxon>Dothideomycetidae</taxon>
        <taxon>Mycosphaerellales</taxon>
        <taxon>Extremaceae</taxon>
        <taxon>Vermiconidia</taxon>
    </lineage>
</organism>
<accession>A0ACC3MN71</accession>
<evidence type="ECO:0000313" key="2">
    <source>
        <dbReference type="Proteomes" id="UP001281147"/>
    </source>
</evidence>
<reference evidence="1" key="1">
    <citation type="submission" date="2023-07" db="EMBL/GenBank/DDBJ databases">
        <title>Black Yeasts Isolated from many extreme environments.</title>
        <authorList>
            <person name="Coleine C."/>
            <person name="Stajich J.E."/>
            <person name="Selbmann L."/>
        </authorList>
    </citation>
    <scope>NUCLEOTIDE SEQUENCE</scope>
    <source>
        <strain evidence="1">CCFEE 5714</strain>
    </source>
</reference>
<comment type="caution">
    <text evidence="1">The sequence shown here is derived from an EMBL/GenBank/DDBJ whole genome shotgun (WGS) entry which is preliminary data.</text>
</comment>